<keyword evidence="5" id="KW-0472">Membrane</keyword>
<dbReference type="SUPFAM" id="SSF48452">
    <property type="entry name" value="TPR-like"/>
    <property type="match status" value="1"/>
</dbReference>
<keyword evidence="5" id="KW-0812">Transmembrane</keyword>
<keyword evidence="8" id="KW-1185">Reference proteome</keyword>
<feature type="domain" description="Surface lipoprotein assembly modifier N-terminal TPR repeats region" evidence="6">
    <location>
        <begin position="170"/>
        <end position="249"/>
    </location>
</feature>
<dbReference type="Proteomes" id="UP001597361">
    <property type="component" value="Unassembled WGS sequence"/>
</dbReference>
<evidence type="ECO:0000259" key="6">
    <source>
        <dbReference type="Pfam" id="PF24575"/>
    </source>
</evidence>
<accession>A0ABW4VQL8</accession>
<dbReference type="InterPro" id="IPR057556">
    <property type="entry name" value="TPR_Slam"/>
</dbReference>
<evidence type="ECO:0000256" key="4">
    <source>
        <dbReference type="SAM" id="MobiDB-lite"/>
    </source>
</evidence>
<proteinExistence type="predicted"/>
<gene>
    <name evidence="7" type="ORF">ACFSKL_17010</name>
</gene>
<dbReference type="PANTHER" id="PTHR45586">
    <property type="entry name" value="TPR REPEAT-CONTAINING PROTEIN PA4667"/>
    <property type="match status" value="1"/>
</dbReference>
<organism evidence="7 8">
    <name type="scientific">Belliella marina</name>
    <dbReference type="NCBI Taxonomy" id="1644146"/>
    <lineage>
        <taxon>Bacteria</taxon>
        <taxon>Pseudomonadati</taxon>
        <taxon>Bacteroidota</taxon>
        <taxon>Cytophagia</taxon>
        <taxon>Cytophagales</taxon>
        <taxon>Cyclobacteriaceae</taxon>
        <taxon>Belliella</taxon>
    </lineage>
</organism>
<feature type="region of interest" description="Disordered" evidence="4">
    <location>
        <begin position="33"/>
        <end position="52"/>
    </location>
</feature>
<evidence type="ECO:0000256" key="1">
    <source>
        <dbReference type="ARBA" id="ARBA00022737"/>
    </source>
</evidence>
<dbReference type="RefSeq" id="WP_376887579.1">
    <property type="nucleotide sequence ID" value="NZ_JBHUHR010000043.1"/>
</dbReference>
<dbReference type="InterPro" id="IPR011990">
    <property type="entry name" value="TPR-like_helical_dom_sf"/>
</dbReference>
<dbReference type="Pfam" id="PF24575">
    <property type="entry name" value="TPR_Slam"/>
    <property type="match status" value="1"/>
</dbReference>
<keyword evidence="2 3" id="KW-0802">TPR repeat</keyword>
<sequence length="272" mass="31036">MKKSQIIAIAIGIVAVAILFSLPRVVVDNDEGVTEMSETEQSEPNSPVGMHEPEVDESIKADINTLLVKLESEDNKEKFVTFADSIASLYFQASKYDSAGFYYERALEKSTNLERLEKTGNAYYEAYTFALDEKKIVRLAEKTRTYLNQILEKDPKRLDLKTKVAMTYVSSTNPMQGITMLREVLEADPKNEDALFNMGILSMQSGQYKRAAERFEELVQYHPDNLQGQFYLAVSYFESKQTNKAKKQFGKVKDMTMDQMILSSVESYLERL</sequence>
<dbReference type="EMBL" id="JBHUHR010000043">
    <property type="protein sequence ID" value="MFD2036509.1"/>
    <property type="molecule type" value="Genomic_DNA"/>
</dbReference>
<dbReference type="InterPro" id="IPR051012">
    <property type="entry name" value="CellSynth/LPSAsmb/PSIAsmb"/>
</dbReference>
<dbReference type="InterPro" id="IPR019734">
    <property type="entry name" value="TPR_rpt"/>
</dbReference>
<evidence type="ECO:0000313" key="7">
    <source>
        <dbReference type="EMBL" id="MFD2036509.1"/>
    </source>
</evidence>
<dbReference type="PANTHER" id="PTHR45586:SF1">
    <property type="entry name" value="LIPOPOLYSACCHARIDE ASSEMBLY PROTEIN B"/>
    <property type="match status" value="1"/>
</dbReference>
<dbReference type="Gene3D" id="1.25.40.10">
    <property type="entry name" value="Tetratricopeptide repeat domain"/>
    <property type="match status" value="1"/>
</dbReference>
<keyword evidence="5" id="KW-1133">Transmembrane helix</keyword>
<evidence type="ECO:0000313" key="8">
    <source>
        <dbReference type="Proteomes" id="UP001597361"/>
    </source>
</evidence>
<feature type="repeat" description="TPR" evidence="3">
    <location>
        <begin position="192"/>
        <end position="225"/>
    </location>
</feature>
<evidence type="ECO:0000256" key="5">
    <source>
        <dbReference type="SAM" id="Phobius"/>
    </source>
</evidence>
<dbReference type="PROSITE" id="PS50005">
    <property type="entry name" value="TPR"/>
    <property type="match status" value="1"/>
</dbReference>
<dbReference type="SMART" id="SM00028">
    <property type="entry name" value="TPR"/>
    <property type="match status" value="2"/>
</dbReference>
<evidence type="ECO:0000256" key="2">
    <source>
        <dbReference type="ARBA" id="ARBA00022803"/>
    </source>
</evidence>
<comment type="caution">
    <text evidence="7">The sequence shown here is derived from an EMBL/GenBank/DDBJ whole genome shotgun (WGS) entry which is preliminary data.</text>
</comment>
<reference evidence="8" key="1">
    <citation type="journal article" date="2019" name="Int. J. Syst. Evol. Microbiol.">
        <title>The Global Catalogue of Microorganisms (GCM) 10K type strain sequencing project: providing services to taxonomists for standard genome sequencing and annotation.</title>
        <authorList>
            <consortium name="The Broad Institute Genomics Platform"/>
            <consortium name="The Broad Institute Genome Sequencing Center for Infectious Disease"/>
            <person name="Wu L."/>
            <person name="Ma J."/>
        </authorList>
    </citation>
    <scope>NUCLEOTIDE SEQUENCE [LARGE SCALE GENOMIC DNA]</scope>
    <source>
        <strain evidence="8">CGMCC 1.15180</strain>
    </source>
</reference>
<feature type="transmembrane region" description="Helical" evidence="5">
    <location>
        <begin position="6"/>
        <end position="27"/>
    </location>
</feature>
<keyword evidence="1" id="KW-0677">Repeat</keyword>
<evidence type="ECO:0000256" key="3">
    <source>
        <dbReference type="PROSITE-ProRule" id="PRU00339"/>
    </source>
</evidence>
<protein>
    <submittedName>
        <fullName evidence="7">Tetratricopeptide repeat protein</fullName>
    </submittedName>
</protein>
<name>A0ABW4VQL8_9BACT</name>
<dbReference type="PROSITE" id="PS50293">
    <property type="entry name" value="TPR_REGION"/>
    <property type="match status" value="1"/>
</dbReference>